<proteinExistence type="predicted"/>
<accession>A0A4Q2L519</accession>
<dbReference type="InterPro" id="IPR016181">
    <property type="entry name" value="Acyl_CoA_acyltransferase"/>
</dbReference>
<dbReference type="Gene3D" id="3.40.630.30">
    <property type="match status" value="1"/>
</dbReference>
<dbReference type="SUPFAM" id="SSF55729">
    <property type="entry name" value="Acyl-CoA N-acyltransferases (Nat)"/>
    <property type="match status" value="1"/>
</dbReference>
<keyword evidence="4" id="KW-1185">Reference proteome</keyword>
<dbReference type="RefSeq" id="WP_129519361.1">
    <property type="nucleotide sequence ID" value="NZ_SDPN01000003.1"/>
</dbReference>
<dbReference type="PROSITE" id="PS51729">
    <property type="entry name" value="GNAT_YJDJ"/>
    <property type="match status" value="1"/>
</dbReference>
<dbReference type="PANTHER" id="PTHR31435">
    <property type="entry name" value="PROTEIN NATD1"/>
    <property type="match status" value="1"/>
</dbReference>
<dbReference type="Proteomes" id="UP000293865">
    <property type="component" value="Unassembled WGS sequence"/>
</dbReference>
<dbReference type="InterPro" id="IPR045057">
    <property type="entry name" value="Gcn5-rel_NAT"/>
</dbReference>
<keyword evidence="3" id="KW-0808">Transferase</keyword>
<dbReference type="Pfam" id="PF14542">
    <property type="entry name" value="Acetyltransf_CG"/>
    <property type="match status" value="1"/>
</dbReference>
<protein>
    <submittedName>
        <fullName evidence="3">N-acetyltransferase</fullName>
    </submittedName>
</protein>
<dbReference type="OrthoDB" id="5405911at2"/>
<feature type="domain" description="N-acetyltransferase" evidence="2">
    <location>
        <begin position="11"/>
        <end position="97"/>
    </location>
</feature>
<dbReference type="EMBL" id="SDPN01000003">
    <property type="protein sequence ID" value="RXZ72739.1"/>
    <property type="molecule type" value="Genomic_DNA"/>
</dbReference>
<evidence type="ECO:0000313" key="3">
    <source>
        <dbReference type="EMBL" id="RXZ72739.1"/>
    </source>
</evidence>
<evidence type="ECO:0000313" key="4">
    <source>
        <dbReference type="Proteomes" id="UP000293865"/>
    </source>
</evidence>
<evidence type="ECO:0000259" key="1">
    <source>
        <dbReference type="PROSITE" id="PS51186"/>
    </source>
</evidence>
<feature type="domain" description="N-acetyltransferase" evidence="1">
    <location>
        <begin position="1"/>
        <end position="99"/>
    </location>
</feature>
<dbReference type="InterPro" id="IPR031165">
    <property type="entry name" value="GNAT_YJDJ"/>
</dbReference>
<sequence>MPIETDRVQITRHDDRNRYELTLDGERAGYAEYRARPGRIIFTHTVVYPEHEGEGLGSRLAKHVLDEAVAQGLTIVPVCPFIGAYLKRHTEYEASVSWP</sequence>
<dbReference type="PANTHER" id="PTHR31435:SF10">
    <property type="entry name" value="BSR4717 PROTEIN"/>
    <property type="match status" value="1"/>
</dbReference>
<dbReference type="CDD" id="cd04301">
    <property type="entry name" value="NAT_SF"/>
    <property type="match status" value="1"/>
</dbReference>
<dbReference type="AlphaFoldDB" id="A0A4Q2L519"/>
<evidence type="ECO:0000259" key="2">
    <source>
        <dbReference type="PROSITE" id="PS51729"/>
    </source>
</evidence>
<organism evidence="3 4">
    <name type="scientific">Agromyces albus</name>
    <dbReference type="NCBI Taxonomy" id="205332"/>
    <lineage>
        <taxon>Bacteria</taxon>
        <taxon>Bacillati</taxon>
        <taxon>Actinomycetota</taxon>
        <taxon>Actinomycetes</taxon>
        <taxon>Micrococcales</taxon>
        <taxon>Microbacteriaceae</taxon>
        <taxon>Agromyces</taxon>
    </lineage>
</organism>
<name>A0A4Q2L519_9MICO</name>
<dbReference type="InterPro" id="IPR000182">
    <property type="entry name" value="GNAT_dom"/>
</dbReference>
<gene>
    <name evidence="3" type="ORF">ESP51_02755</name>
</gene>
<comment type="caution">
    <text evidence="3">The sequence shown here is derived from an EMBL/GenBank/DDBJ whole genome shotgun (WGS) entry which is preliminary data.</text>
</comment>
<dbReference type="PROSITE" id="PS51186">
    <property type="entry name" value="GNAT"/>
    <property type="match status" value="1"/>
</dbReference>
<reference evidence="3 4" key="1">
    <citation type="submission" date="2019-01" db="EMBL/GenBank/DDBJ databases">
        <title>Agromyces.</title>
        <authorList>
            <person name="Li J."/>
        </authorList>
    </citation>
    <scope>NUCLEOTIDE SEQUENCE [LARGE SCALE GENOMIC DNA]</scope>
    <source>
        <strain evidence="3 4">DSM 15934</strain>
    </source>
</reference>
<dbReference type="GO" id="GO:0016747">
    <property type="term" value="F:acyltransferase activity, transferring groups other than amino-acyl groups"/>
    <property type="evidence" value="ECO:0007669"/>
    <property type="project" value="InterPro"/>
</dbReference>